<reference evidence="2 3" key="1">
    <citation type="journal article" date="2019" name="Int. J. Syst. Evol. Microbiol.">
        <title>The Global Catalogue of Microorganisms (GCM) 10K type strain sequencing project: providing services to taxonomists for standard genome sequencing and annotation.</title>
        <authorList>
            <consortium name="The Broad Institute Genomics Platform"/>
            <consortium name="The Broad Institute Genome Sequencing Center for Infectious Disease"/>
            <person name="Wu L."/>
            <person name="Ma J."/>
        </authorList>
    </citation>
    <scope>NUCLEOTIDE SEQUENCE [LARGE SCALE GENOMIC DNA]</scope>
    <source>
        <strain evidence="2 3">DT31</strain>
    </source>
</reference>
<dbReference type="EMBL" id="JBHTAH010000014">
    <property type="protein sequence ID" value="MFC7070778.1"/>
    <property type="molecule type" value="Genomic_DNA"/>
</dbReference>
<dbReference type="AlphaFoldDB" id="A0ABD5WJT7"/>
<comment type="caution">
    <text evidence="2">The sequence shown here is derived from an EMBL/GenBank/DDBJ whole genome shotgun (WGS) entry which is preliminary data.</text>
</comment>
<evidence type="ECO:0000313" key="2">
    <source>
        <dbReference type="EMBL" id="MFC7070778.1"/>
    </source>
</evidence>
<name>A0ABD5WJT7_9EURY</name>
<keyword evidence="3" id="KW-1185">Reference proteome</keyword>
<feature type="domain" description="DUF7344" evidence="1">
    <location>
        <begin position="21"/>
        <end position="90"/>
    </location>
</feature>
<dbReference type="Pfam" id="PF24035">
    <property type="entry name" value="DUF7344"/>
    <property type="match status" value="1"/>
</dbReference>
<gene>
    <name evidence="2" type="ORF">ACFQL9_14095</name>
</gene>
<sequence>MYEPTRPDPQGGEAVLDELLSALADATRRAVVEHFRHTGRRVATTAELADELARDATAVERDRLDATLHHTALPKLDAAGVLAYDPASRTARYRGEELSEPVRRLVASLETVATV</sequence>
<dbReference type="InterPro" id="IPR036388">
    <property type="entry name" value="WH-like_DNA-bd_sf"/>
</dbReference>
<dbReference type="Gene3D" id="1.10.10.10">
    <property type="entry name" value="Winged helix-like DNA-binding domain superfamily/Winged helix DNA-binding domain"/>
    <property type="match status" value="1"/>
</dbReference>
<evidence type="ECO:0000313" key="3">
    <source>
        <dbReference type="Proteomes" id="UP001596461"/>
    </source>
</evidence>
<accession>A0ABD5WJT7</accession>
<protein>
    <recommendedName>
        <fullName evidence="1">DUF7344 domain-containing protein</fullName>
    </recommendedName>
</protein>
<dbReference type="Proteomes" id="UP001596461">
    <property type="component" value="Unassembled WGS sequence"/>
</dbReference>
<evidence type="ECO:0000259" key="1">
    <source>
        <dbReference type="Pfam" id="PF24035"/>
    </source>
</evidence>
<dbReference type="InterPro" id="IPR055768">
    <property type="entry name" value="DUF7344"/>
</dbReference>
<dbReference type="GeneID" id="81125523"/>
<dbReference type="RefSeq" id="WP_284030681.1">
    <property type="nucleotide sequence ID" value="NZ_CP126154.1"/>
</dbReference>
<organism evidence="2 3">
    <name type="scientific">Halobaculum lipolyticum</name>
    <dbReference type="NCBI Taxonomy" id="3032001"/>
    <lineage>
        <taxon>Archaea</taxon>
        <taxon>Methanobacteriati</taxon>
        <taxon>Methanobacteriota</taxon>
        <taxon>Stenosarchaea group</taxon>
        <taxon>Halobacteria</taxon>
        <taxon>Halobacteriales</taxon>
        <taxon>Haloferacaceae</taxon>
        <taxon>Halobaculum</taxon>
    </lineage>
</organism>
<proteinExistence type="predicted"/>